<dbReference type="AlphaFoldDB" id="K1SNT4"/>
<dbReference type="EMBL" id="AJWZ01010269">
    <property type="protein sequence ID" value="EKC48951.1"/>
    <property type="molecule type" value="Genomic_DNA"/>
</dbReference>
<accession>K1SNT4</accession>
<evidence type="ECO:0000313" key="1">
    <source>
        <dbReference type="EMBL" id="EKC48951.1"/>
    </source>
</evidence>
<reference evidence="1" key="1">
    <citation type="journal article" date="2013" name="Environ. Microbiol.">
        <title>Microbiota from the distal guts of lean and obese adolescents exhibit partial functional redundancy besides clear differences in community structure.</title>
        <authorList>
            <person name="Ferrer M."/>
            <person name="Ruiz A."/>
            <person name="Lanza F."/>
            <person name="Haange S.B."/>
            <person name="Oberbach A."/>
            <person name="Till H."/>
            <person name="Bargiela R."/>
            <person name="Campoy C."/>
            <person name="Segura M.T."/>
            <person name="Richter M."/>
            <person name="von Bergen M."/>
            <person name="Seifert J."/>
            <person name="Suarez A."/>
        </authorList>
    </citation>
    <scope>NUCLEOTIDE SEQUENCE</scope>
</reference>
<gene>
    <name evidence="1" type="ORF">OBE_14896</name>
</gene>
<proteinExistence type="predicted"/>
<organism evidence="1">
    <name type="scientific">human gut metagenome</name>
    <dbReference type="NCBI Taxonomy" id="408170"/>
    <lineage>
        <taxon>unclassified sequences</taxon>
        <taxon>metagenomes</taxon>
        <taxon>organismal metagenomes</taxon>
    </lineage>
</organism>
<protein>
    <submittedName>
        <fullName evidence="1">Uncharacterized protein</fullName>
    </submittedName>
</protein>
<feature type="non-terminal residue" evidence="1">
    <location>
        <position position="1"/>
    </location>
</feature>
<comment type="caution">
    <text evidence="1">The sequence shown here is derived from an EMBL/GenBank/DDBJ whole genome shotgun (WGS) entry which is preliminary data.</text>
</comment>
<name>K1SNT4_9ZZZZ</name>
<sequence length="95" mass="10402">KLYVVGSSLAYRMSGNELPVYVGGTSTMISMPHSENFQVLGGKGCLKIISDRERKMTIYNLGGQKMKEVLVDAGEQKVPIAPGLYIILGKKIVVW</sequence>